<dbReference type="Proteomes" id="UP000324767">
    <property type="component" value="Unassembled WGS sequence"/>
</dbReference>
<reference evidence="1 2" key="1">
    <citation type="submission" date="2019-09" db="EMBL/GenBank/DDBJ databases">
        <title>The hologenome of the rock-dwelling lichen Lasallia pustulata.</title>
        <authorList>
            <person name="Greshake Tzovaras B."/>
            <person name="Segers F."/>
            <person name="Bicker A."/>
            <person name="Dal Grande F."/>
            <person name="Otte J."/>
            <person name="Hankeln T."/>
            <person name="Schmitt I."/>
            <person name="Ebersberger I."/>
        </authorList>
    </citation>
    <scope>NUCLEOTIDE SEQUENCE [LARGE SCALE GENOMIC DNA]</scope>
    <source>
        <strain evidence="1">A1-1</strain>
    </source>
</reference>
<dbReference type="OrthoDB" id="444432at2759"/>
<accession>A0A5M8PUN7</accession>
<dbReference type="InterPro" id="IPR012349">
    <property type="entry name" value="Split_barrel_FMN-bd"/>
</dbReference>
<dbReference type="Pfam" id="PF12900">
    <property type="entry name" value="Pyridox_ox_2"/>
    <property type="match status" value="1"/>
</dbReference>
<evidence type="ECO:0000313" key="2">
    <source>
        <dbReference type="Proteomes" id="UP000324767"/>
    </source>
</evidence>
<dbReference type="AlphaFoldDB" id="A0A5M8PUN7"/>
<dbReference type="EMBL" id="VXIT01000005">
    <property type="protein sequence ID" value="KAA6412747.1"/>
    <property type="molecule type" value="Genomic_DNA"/>
</dbReference>
<sequence>MHARGHSLKGPVSILSARLRLTHPARSCGLSSRPALAVGLFHFHRSQPSHFFHASPPPPSPASMSEYPKHARSTVHRYRPRASYDFSTIHAVVNSSPILHVSFLPSDPADDPFPTILPMIGQMGSFSDPSADPASEPLDLYIHGHAASRLMRLPSSQSTPPEGLPVCIAATILDGIVLALTPFNHSCNYRSAVIHGYATPVTDEEERLFGMRLITNGLVPDRWENSRVPPTQGEAQSTQILKITVESASAKVRVGGPGNIRKDVMDAGVTGRVWTGVVPVWETLGELQEGEDNKVGKVPEYLEQWREGKNRMGKQYSYEVARNEKE</sequence>
<gene>
    <name evidence="1" type="ORF">FRX48_03739</name>
</gene>
<dbReference type="Gene3D" id="2.30.110.10">
    <property type="entry name" value="Electron Transport, Fmn-binding Protein, Chain A"/>
    <property type="match status" value="1"/>
</dbReference>
<dbReference type="SUPFAM" id="SSF50475">
    <property type="entry name" value="FMN-binding split barrel"/>
    <property type="match status" value="1"/>
</dbReference>
<comment type="caution">
    <text evidence="1">The sequence shown here is derived from an EMBL/GenBank/DDBJ whole genome shotgun (WGS) entry which is preliminary data.</text>
</comment>
<name>A0A5M8PUN7_9LECA</name>
<proteinExistence type="predicted"/>
<dbReference type="InterPro" id="IPR024747">
    <property type="entry name" value="Pyridox_Oxase-rel"/>
</dbReference>
<evidence type="ECO:0000313" key="1">
    <source>
        <dbReference type="EMBL" id="KAA6412747.1"/>
    </source>
</evidence>
<dbReference type="PANTHER" id="PTHR34071:SF2">
    <property type="entry name" value="FLAVIN-NUCLEOTIDE-BINDING PROTEIN"/>
    <property type="match status" value="1"/>
</dbReference>
<organism evidence="1 2">
    <name type="scientific">Lasallia pustulata</name>
    <dbReference type="NCBI Taxonomy" id="136370"/>
    <lineage>
        <taxon>Eukaryota</taxon>
        <taxon>Fungi</taxon>
        <taxon>Dikarya</taxon>
        <taxon>Ascomycota</taxon>
        <taxon>Pezizomycotina</taxon>
        <taxon>Lecanoromycetes</taxon>
        <taxon>OSLEUM clade</taxon>
        <taxon>Umbilicariomycetidae</taxon>
        <taxon>Umbilicariales</taxon>
        <taxon>Umbilicariaceae</taxon>
        <taxon>Lasallia</taxon>
    </lineage>
</organism>
<protein>
    <recommendedName>
        <fullName evidence="3">FMN-binding split barrel</fullName>
    </recommendedName>
</protein>
<dbReference type="PANTHER" id="PTHR34071">
    <property type="entry name" value="5-NITROIMIDAZOLE ANTIBIOTICS RESISTANCE PROTEIN, NIMA-FAMILY-RELATED PROTEIN-RELATED"/>
    <property type="match status" value="1"/>
</dbReference>
<evidence type="ECO:0008006" key="3">
    <source>
        <dbReference type="Google" id="ProtNLM"/>
    </source>
</evidence>